<dbReference type="AlphaFoldDB" id="Q2YZN9"/>
<protein>
    <recommendedName>
        <fullName evidence="4">Methyltransferase</fullName>
    </recommendedName>
</protein>
<evidence type="ECO:0000256" key="2">
    <source>
        <dbReference type="ARBA" id="ARBA00022679"/>
    </source>
</evidence>
<name>Q2YZN9_9DELT</name>
<accession>Q2YZN9</accession>
<dbReference type="PIRSF" id="PIRSF004553">
    <property type="entry name" value="CHP00095"/>
    <property type="match status" value="1"/>
</dbReference>
<dbReference type="GO" id="GO:0008168">
    <property type="term" value="F:methyltransferase activity"/>
    <property type="evidence" value="ECO:0007669"/>
    <property type="project" value="UniProtKB-KW"/>
</dbReference>
<evidence type="ECO:0000313" key="3">
    <source>
        <dbReference type="EMBL" id="CAI78659.1"/>
    </source>
</evidence>
<dbReference type="EMBL" id="AJ937768">
    <property type="protein sequence ID" value="CAI78659.1"/>
    <property type="molecule type" value="Genomic_DNA"/>
</dbReference>
<sequence>MRITGGDLKGRTINFPAGIKERPTSDFLRETIFNLLPSLEGKNFLDIFAGSGGVGLEAASRDARHVYLIEKDKKLAGVIRKNVKSLTLDEKCTVINFDAETALKDLAKKNCRAEIVFADPPYNRNLVIFTLACLSRYQVLDEKGMIVIQHSAKENYQEFLPENIYQVKQRKYGENMVTFFRRS</sequence>
<dbReference type="SUPFAM" id="SSF53335">
    <property type="entry name" value="S-adenosyl-L-methionine-dependent methyltransferases"/>
    <property type="match status" value="1"/>
</dbReference>
<dbReference type="InterPro" id="IPR004398">
    <property type="entry name" value="RNA_MeTrfase_RsmD"/>
</dbReference>
<dbReference type="PANTHER" id="PTHR43542">
    <property type="entry name" value="METHYLTRANSFERASE"/>
    <property type="match status" value="1"/>
</dbReference>
<keyword evidence="1" id="KW-0489">Methyltransferase</keyword>
<evidence type="ECO:0000256" key="1">
    <source>
        <dbReference type="ARBA" id="ARBA00022603"/>
    </source>
</evidence>
<dbReference type="CDD" id="cd02440">
    <property type="entry name" value="AdoMet_MTases"/>
    <property type="match status" value="1"/>
</dbReference>
<evidence type="ECO:0008006" key="4">
    <source>
        <dbReference type="Google" id="ProtNLM"/>
    </source>
</evidence>
<dbReference type="Gene3D" id="3.40.50.150">
    <property type="entry name" value="Vaccinia Virus protein VP39"/>
    <property type="match status" value="1"/>
</dbReference>
<proteinExistence type="predicted"/>
<keyword evidence="2" id="KW-0808">Transferase</keyword>
<dbReference type="GO" id="GO:0031167">
    <property type="term" value="P:rRNA methylation"/>
    <property type="evidence" value="ECO:0007669"/>
    <property type="project" value="InterPro"/>
</dbReference>
<dbReference type="InterPro" id="IPR029063">
    <property type="entry name" value="SAM-dependent_MTases_sf"/>
</dbReference>
<organism evidence="3">
    <name type="scientific">uncultured delta proteobacterium</name>
    <dbReference type="NCBI Taxonomy" id="34034"/>
    <lineage>
        <taxon>Bacteria</taxon>
        <taxon>Deltaproteobacteria</taxon>
        <taxon>environmental samples</taxon>
    </lineage>
</organism>
<dbReference type="NCBIfam" id="TIGR00095">
    <property type="entry name" value="16S rRNA (guanine(966)-N(2))-methyltransferase RsmD"/>
    <property type="match status" value="1"/>
</dbReference>
<reference evidence="3" key="1">
    <citation type="journal article" date="2005" name="Environ. Microbiol.">
        <title>Lateral gene transfer and phylogenetic assignment of environmental fosmid clones.</title>
        <authorList>
            <person name="Nesbo C.L."/>
            <person name="Boucher Y."/>
            <person name="Dlutek M."/>
            <person name="Doolittle F.W."/>
        </authorList>
    </citation>
    <scope>NUCLEOTIDE SEQUENCE</scope>
</reference>
<dbReference type="PANTHER" id="PTHR43542:SF1">
    <property type="entry name" value="METHYLTRANSFERASE"/>
    <property type="match status" value="1"/>
</dbReference>
<dbReference type="Pfam" id="PF03602">
    <property type="entry name" value="Cons_hypoth95"/>
    <property type="match status" value="1"/>
</dbReference>